<keyword evidence="3" id="KW-1185">Reference proteome</keyword>
<evidence type="ECO:0000313" key="2">
    <source>
        <dbReference type="EMBL" id="SCB49795.1"/>
    </source>
</evidence>
<dbReference type="Pfam" id="PF13503">
    <property type="entry name" value="DUF4123"/>
    <property type="match status" value="1"/>
</dbReference>
<dbReference type="STRING" id="410764.GA0061103_0685"/>
<dbReference type="OrthoDB" id="7219308at2"/>
<dbReference type="EMBL" id="FMAG01000014">
    <property type="protein sequence ID" value="SCB49795.1"/>
    <property type="molecule type" value="Genomic_DNA"/>
</dbReference>
<organism evidence="2 3">
    <name type="scientific">Rhizobium multihospitium</name>
    <dbReference type="NCBI Taxonomy" id="410764"/>
    <lineage>
        <taxon>Bacteria</taxon>
        <taxon>Pseudomonadati</taxon>
        <taxon>Pseudomonadota</taxon>
        <taxon>Alphaproteobacteria</taxon>
        <taxon>Hyphomicrobiales</taxon>
        <taxon>Rhizobiaceae</taxon>
        <taxon>Rhizobium/Agrobacterium group</taxon>
        <taxon>Rhizobium</taxon>
    </lineage>
</organism>
<dbReference type="Proteomes" id="UP000199101">
    <property type="component" value="Unassembled WGS sequence"/>
</dbReference>
<dbReference type="InterPro" id="IPR025391">
    <property type="entry name" value="DUF4123"/>
</dbReference>
<protein>
    <recommendedName>
        <fullName evidence="1">DUF4123 domain-containing protein</fullName>
    </recommendedName>
</protein>
<evidence type="ECO:0000259" key="1">
    <source>
        <dbReference type="Pfam" id="PF13503"/>
    </source>
</evidence>
<name>A0A1C3XCC8_9HYPH</name>
<evidence type="ECO:0000313" key="3">
    <source>
        <dbReference type="Proteomes" id="UP000199101"/>
    </source>
</evidence>
<gene>
    <name evidence="2" type="ORF">GA0061103_0685</name>
</gene>
<feature type="domain" description="DUF4123" evidence="1">
    <location>
        <begin position="29"/>
        <end position="159"/>
    </location>
</feature>
<accession>A0A1C3XCC8</accession>
<proteinExistence type="predicted"/>
<dbReference type="AlphaFoldDB" id="A0A1C3XCC8"/>
<sequence>MTAMQTEEDAFSTRFRAGLADMMAAGPMFAVLDGAHFDDLQQELLSLDIPARSLFLSGGDPKWRRDGPWLVALVNRHICDQVADFALEKPCAVFWSCLAGEAALYKHLRTLNRILVPDDRIAGNDGRSGKKVVYERVLFRHWDPNVMGSLLHSFTKSQFARILGPATTIFMNATDYGGMKRVTKSSNLPPMPKGPLTITPTEISATNDLMAQASKRRICNYLRDVAPSQTAAMSDAELSVAAQGYMDEGRTYGVQSEAALARWSYMQVVTSGKLTTNPDVVKVMTAHDPAVSPDRRVQLLLQASINYARENR</sequence>
<reference evidence="3" key="1">
    <citation type="submission" date="2016-08" db="EMBL/GenBank/DDBJ databases">
        <authorList>
            <person name="Varghese N."/>
            <person name="Submissions Spin"/>
        </authorList>
    </citation>
    <scope>NUCLEOTIDE SEQUENCE [LARGE SCALE GENOMIC DNA]</scope>
    <source>
        <strain evidence="3">HAMBI 2975</strain>
    </source>
</reference>